<proteinExistence type="predicted"/>
<dbReference type="AlphaFoldDB" id="A0A9J6QVI4"/>
<dbReference type="Gene3D" id="2.40.160.20">
    <property type="match status" value="1"/>
</dbReference>
<dbReference type="InterPro" id="IPR020915">
    <property type="entry name" value="UPF0311"/>
</dbReference>
<gene>
    <name evidence="1" type="ORF">OBO34_13075</name>
</gene>
<sequence>MKNRMKLPKAELEHLFYIEVDLHQNLYEIGDVGRGDLVICPIAGGRFEGKITGEVLNFGADWNLMYPNYLNCVDTRYLLKTDDGALISLTTIGRAVIKPEQDEAMERGEYVDPADYYFRQHLLFETGDERYDWINGACCFGVLGCKDEWTIVYDAYMVK</sequence>
<dbReference type="EMBL" id="JAOSHN010000005">
    <property type="protein sequence ID" value="MCU7379279.1"/>
    <property type="molecule type" value="Genomic_DNA"/>
</dbReference>
<dbReference type="Proteomes" id="UP001065549">
    <property type="component" value="Unassembled WGS sequence"/>
</dbReference>
<dbReference type="Pfam" id="PF11578">
    <property type="entry name" value="DUF3237"/>
    <property type="match status" value="1"/>
</dbReference>
<dbReference type="PANTHER" id="PTHR37315:SF1">
    <property type="entry name" value="UPF0311 PROTEIN BLR7842"/>
    <property type="match status" value="1"/>
</dbReference>
<dbReference type="RefSeq" id="WP_253020359.1">
    <property type="nucleotide sequence ID" value="NZ_JAJAGH010000018.1"/>
</dbReference>
<keyword evidence="2" id="KW-1185">Reference proteome</keyword>
<evidence type="ECO:0000313" key="2">
    <source>
        <dbReference type="Proteomes" id="UP001065549"/>
    </source>
</evidence>
<protein>
    <submittedName>
        <fullName evidence="1">DUF3237 domain-containing protein</fullName>
    </submittedName>
</protein>
<evidence type="ECO:0000313" key="1">
    <source>
        <dbReference type="EMBL" id="MCU7379279.1"/>
    </source>
</evidence>
<reference evidence="1" key="1">
    <citation type="submission" date="2022-09" db="EMBL/GenBank/DDBJ databases">
        <title>Culturomic study of gut microbiota in children with autism spectrum disorder.</title>
        <authorList>
            <person name="Efimov B.A."/>
            <person name="Chaplin A.V."/>
            <person name="Sokolova S.R."/>
            <person name="Pikina A.P."/>
            <person name="Korzhanova M."/>
            <person name="Belova V."/>
            <person name="Korostin D."/>
        </authorList>
    </citation>
    <scope>NUCLEOTIDE SEQUENCE</scope>
    <source>
        <strain evidence="1">ASD5510</strain>
    </source>
</reference>
<name>A0A9J6QVI4_9FIRM</name>
<comment type="caution">
    <text evidence="1">The sequence shown here is derived from an EMBL/GenBank/DDBJ whole genome shotgun (WGS) entry which is preliminary data.</text>
</comment>
<accession>A0A9J6QVI4</accession>
<organism evidence="1 2">
    <name type="scientific">Hominibacterium faecale</name>
    <dbReference type="NCBI Taxonomy" id="2839743"/>
    <lineage>
        <taxon>Bacteria</taxon>
        <taxon>Bacillati</taxon>
        <taxon>Bacillota</taxon>
        <taxon>Clostridia</taxon>
        <taxon>Peptostreptococcales</taxon>
        <taxon>Anaerovoracaceae</taxon>
        <taxon>Hominibacterium</taxon>
    </lineage>
</organism>
<dbReference type="PANTHER" id="PTHR37315">
    <property type="entry name" value="UPF0311 PROTEIN BLR7842"/>
    <property type="match status" value="1"/>
</dbReference>